<name>A0ABV3MAC6_9ENTE</name>
<feature type="signal peptide" evidence="2">
    <location>
        <begin position="1"/>
        <end position="26"/>
    </location>
</feature>
<gene>
    <name evidence="3" type="ORF">AB1I55_04580</name>
</gene>
<dbReference type="EMBL" id="JBFDTB010000004">
    <property type="protein sequence ID" value="MEW3465383.1"/>
    <property type="molecule type" value="Genomic_DNA"/>
</dbReference>
<feature type="compositionally biased region" description="Low complexity" evidence="1">
    <location>
        <begin position="41"/>
        <end position="56"/>
    </location>
</feature>
<evidence type="ECO:0000256" key="1">
    <source>
        <dbReference type="SAM" id="MobiDB-lite"/>
    </source>
</evidence>
<evidence type="ECO:0008006" key="5">
    <source>
        <dbReference type="Google" id="ProtNLM"/>
    </source>
</evidence>
<dbReference type="PROSITE" id="PS51257">
    <property type="entry name" value="PROKAR_LIPOPROTEIN"/>
    <property type="match status" value="1"/>
</dbReference>
<accession>A0ABV3MAC6</accession>
<reference evidence="3 4" key="1">
    <citation type="submission" date="2024-05" db="EMBL/GenBank/DDBJ databases">
        <title>Human gut microbiome strain richness.</title>
        <authorList>
            <person name="Chen-Liaw A."/>
        </authorList>
    </citation>
    <scope>NUCLEOTIDE SEQUENCE [LARGE SCALE GENOMIC DNA]</scope>
    <source>
        <strain evidence="3 4">J1100102st1_G3_J1100102_180507</strain>
    </source>
</reference>
<feature type="region of interest" description="Disordered" evidence="1">
    <location>
        <begin position="28"/>
        <end position="56"/>
    </location>
</feature>
<feature type="chain" id="PRO_5047026375" description="Lipoprotein" evidence="2">
    <location>
        <begin position="27"/>
        <end position="369"/>
    </location>
</feature>
<evidence type="ECO:0000256" key="2">
    <source>
        <dbReference type="SAM" id="SignalP"/>
    </source>
</evidence>
<proteinExistence type="predicted"/>
<comment type="caution">
    <text evidence="3">The sequence shown here is derived from an EMBL/GenBank/DDBJ whole genome shotgun (WGS) entry which is preliminary data.</text>
</comment>
<keyword evidence="4" id="KW-1185">Reference proteome</keyword>
<organism evidence="3 4">
    <name type="scientific">Enterococcus entomosocium</name>
    <dbReference type="NCBI Taxonomy" id="3034352"/>
    <lineage>
        <taxon>Bacteria</taxon>
        <taxon>Bacillati</taxon>
        <taxon>Bacillota</taxon>
        <taxon>Bacilli</taxon>
        <taxon>Lactobacillales</taxon>
        <taxon>Enterococcaceae</taxon>
        <taxon>Enterococcus</taxon>
    </lineage>
</organism>
<sequence>MIKKIGFTFLGIILLFVLSACGNKDAVDSESQNIGSPVEPPASESSVVNDSSSTTNSKVTAIGDNYLPFEMSDLNNHSDLPENDALAGSYQIEIPEEGKTIYLDIKKDGSYTSYSEQKPSNENAGAYFNSEGKINYSPDFRYIGISTGILSQEYGVYTLVDLVSIAPFFDSGIKSLDENGELIDKPASKNTFSAANLVLENFDPDTVLQNSNSANPASIKVSGESISYNRTSNMSDNEEHVATRLDSAPIEVSKSVFQLAKDIVKNKPTEFKSLNQFYQYIISDKTDKVYEFNLSNAQNGYTMDGELISNIKYVFRLGDLEDGSITIYATDGKNIYAHGVDPEEVRKYTEQPVDRWDLIENLGSGDITQ</sequence>
<evidence type="ECO:0000313" key="4">
    <source>
        <dbReference type="Proteomes" id="UP001554047"/>
    </source>
</evidence>
<evidence type="ECO:0000313" key="3">
    <source>
        <dbReference type="EMBL" id="MEW3465383.1"/>
    </source>
</evidence>
<dbReference type="RefSeq" id="WP_061053622.1">
    <property type="nucleotide sequence ID" value="NZ_JBFDTA010000001.1"/>
</dbReference>
<protein>
    <recommendedName>
        <fullName evidence="5">Lipoprotein</fullName>
    </recommendedName>
</protein>
<keyword evidence="2" id="KW-0732">Signal</keyword>
<dbReference type="Proteomes" id="UP001554047">
    <property type="component" value="Unassembled WGS sequence"/>
</dbReference>